<gene>
    <name evidence="1" type="ORF">Fcan01_02985</name>
</gene>
<name>A0A226F1D2_FOLCA</name>
<organism evidence="1 2">
    <name type="scientific">Folsomia candida</name>
    <name type="common">Springtail</name>
    <dbReference type="NCBI Taxonomy" id="158441"/>
    <lineage>
        <taxon>Eukaryota</taxon>
        <taxon>Metazoa</taxon>
        <taxon>Ecdysozoa</taxon>
        <taxon>Arthropoda</taxon>
        <taxon>Hexapoda</taxon>
        <taxon>Collembola</taxon>
        <taxon>Entomobryomorpha</taxon>
        <taxon>Isotomoidea</taxon>
        <taxon>Isotomidae</taxon>
        <taxon>Proisotominae</taxon>
        <taxon>Folsomia</taxon>
    </lineage>
</organism>
<dbReference type="SUPFAM" id="SSF50370">
    <property type="entry name" value="Ricin B-like lectins"/>
    <property type="match status" value="1"/>
</dbReference>
<keyword evidence="2" id="KW-1185">Reference proteome</keyword>
<protein>
    <submittedName>
        <fullName evidence="1">Hemicentin-2</fullName>
    </submittedName>
</protein>
<comment type="caution">
    <text evidence="1">The sequence shown here is derived from an EMBL/GenBank/DDBJ whole genome shotgun (WGS) entry which is preliminary data.</text>
</comment>
<evidence type="ECO:0000313" key="2">
    <source>
        <dbReference type="Proteomes" id="UP000198287"/>
    </source>
</evidence>
<evidence type="ECO:0000313" key="1">
    <source>
        <dbReference type="EMBL" id="OXA63288.1"/>
    </source>
</evidence>
<dbReference type="Gene3D" id="2.80.10.50">
    <property type="match status" value="2"/>
</dbReference>
<dbReference type="AlphaFoldDB" id="A0A226F1D2"/>
<proteinExistence type="predicted"/>
<dbReference type="EMBL" id="LNIX01000001">
    <property type="protein sequence ID" value="OXA63288.1"/>
    <property type="molecule type" value="Genomic_DNA"/>
</dbReference>
<dbReference type="Proteomes" id="UP000198287">
    <property type="component" value="Unassembled WGS sequence"/>
</dbReference>
<accession>A0A226F1D2</accession>
<sequence>MAVSSIEHGQVYRFNCLADNKFLDLHMKTTDHGNKLIVWDGNTSNAQRFRAEIVDDGFRLLSQCRGKGEPLRVITEQADGKGLVIYADHNTDSNHVWHLETHEGGDQGTYVLIINNGSGKALANQGYKNQVRCINPDFNDVHQQWRIHVAEHDQPGHMD</sequence>
<dbReference type="CDD" id="cd00161">
    <property type="entry name" value="beta-trefoil_Ricin-like"/>
    <property type="match status" value="1"/>
</dbReference>
<reference evidence="1 2" key="1">
    <citation type="submission" date="2015-12" db="EMBL/GenBank/DDBJ databases">
        <title>The genome of Folsomia candida.</title>
        <authorList>
            <person name="Faddeeva A."/>
            <person name="Derks M.F."/>
            <person name="Anvar Y."/>
            <person name="Smit S."/>
            <person name="Van Straalen N."/>
            <person name="Roelofs D."/>
        </authorList>
    </citation>
    <scope>NUCLEOTIDE SEQUENCE [LARGE SCALE GENOMIC DNA]</scope>
    <source>
        <strain evidence="1 2">VU population</strain>
        <tissue evidence="1">Whole body</tissue>
    </source>
</reference>
<dbReference type="InterPro" id="IPR035992">
    <property type="entry name" value="Ricin_B-like_lectins"/>
</dbReference>